<evidence type="ECO:0000313" key="2">
    <source>
        <dbReference type="Proteomes" id="UP000011081"/>
    </source>
</evidence>
<evidence type="ECO:0000313" key="1">
    <source>
        <dbReference type="EMBL" id="ELA46870.1"/>
    </source>
</evidence>
<dbReference type="HOGENOM" id="CLU_2185953_0_0_1"/>
<dbReference type="VEuPathDB" id="MicrosporidiaDB:VCUG_01644"/>
<reference evidence="2" key="1">
    <citation type="submission" date="2011-03" db="EMBL/GenBank/DDBJ databases">
        <title>The genome sequence of Vavraia culicis strain floridensis.</title>
        <authorList>
            <consortium name="The Broad Institute Genome Sequencing Platform"/>
            <person name="Cuomo C."/>
            <person name="Becnel J."/>
            <person name="Sanscrainte N."/>
            <person name="Young S.K."/>
            <person name="Zeng Q."/>
            <person name="Gargeya S."/>
            <person name="Fitzgerald M."/>
            <person name="Haas B."/>
            <person name="Abouelleil A."/>
            <person name="Alvarado L."/>
            <person name="Arachchi H.M."/>
            <person name="Berlin A."/>
            <person name="Chapman S.B."/>
            <person name="Gearin G."/>
            <person name="Goldberg J."/>
            <person name="Griggs A."/>
            <person name="Gujja S."/>
            <person name="Hansen M."/>
            <person name="Heiman D."/>
            <person name="Howarth C."/>
            <person name="Larimer J."/>
            <person name="Lui A."/>
            <person name="MacDonald P.J.P."/>
            <person name="McCowen C."/>
            <person name="Montmayeur A."/>
            <person name="Murphy C."/>
            <person name="Neiman D."/>
            <person name="Pearson M."/>
            <person name="Priest M."/>
            <person name="Roberts A."/>
            <person name="Saif S."/>
            <person name="Shea T."/>
            <person name="Sisk P."/>
            <person name="Stolte C."/>
            <person name="Sykes S."/>
            <person name="Wortman J."/>
            <person name="Nusbaum C."/>
            <person name="Birren B."/>
        </authorList>
    </citation>
    <scope>NUCLEOTIDE SEQUENCE [LARGE SCALE GENOMIC DNA]</scope>
    <source>
        <strain evidence="2">floridensis</strain>
    </source>
</reference>
<accession>L2GUV9</accession>
<protein>
    <submittedName>
        <fullName evidence="1">Uncharacterized protein</fullName>
    </submittedName>
</protein>
<sequence>MIELTTESLGKHHQIRCIIRANESIQVLRNDAKVKNHFLQLKHSFSTNVVKTLQNDLSCPSYSTSVANIPKYLPRMHPQSAHNISRAAQIPFELFQRNKKDIPNSVHCQ</sequence>
<name>L2GUV9_VAVCU</name>
<dbReference type="EMBL" id="GL877430">
    <property type="protein sequence ID" value="ELA46870.1"/>
    <property type="molecule type" value="Genomic_DNA"/>
</dbReference>
<dbReference type="AlphaFoldDB" id="L2GUV9"/>
<gene>
    <name evidence="1" type="ORF">VCUG_01644</name>
</gene>
<keyword evidence="2" id="KW-1185">Reference proteome</keyword>
<dbReference type="GeneID" id="19879518"/>
<dbReference type="RefSeq" id="XP_008074660.1">
    <property type="nucleotide sequence ID" value="XM_008076469.1"/>
</dbReference>
<proteinExistence type="predicted"/>
<organism evidence="1 2">
    <name type="scientific">Vavraia culicis (isolate floridensis)</name>
    <name type="common">Microsporidian parasite</name>
    <dbReference type="NCBI Taxonomy" id="948595"/>
    <lineage>
        <taxon>Eukaryota</taxon>
        <taxon>Fungi</taxon>
        <taxon>Fungi incertae sedis</taxon>
        <taxon>Microsporidia</taxon>
        <taxon>Pleistophoridae</taxon>
        <taxon>Vavraia</taxon>
    </lineage>
</organism>
<dbReference type="InParanoid" id="L2GUV9"/>
<dbReference type="Proteomes" id="UP000011081">
    <property type="component" value="Unassembled WGS sequence"/>
</dbReference>